<evidence type="ECO:0000313" key="2">
    <source>
        <dbReference type="Proteomes" id="UP000712281"/>
    </source>
</evidence>
<accession>A0A8S9MLF2</accession>
<comment type="caution">
    <text evidence="1">The sequence shown here is derived from an EMBL/GenBank/DDBJ whole genome shotgun (WGS) entry which is preliminary data.</text>
</comment>
<name>A0A8S9MLF2_BRACR</name>
<protein>
    <submittedName>
        <fullName evidence="1">Uncharacterized protein</fullName>
    </submittedName>
</protein>
<evidence type="ECO:0000313" key="1">
    <source>
        <dbReference type="EMBL" id="KAF2619872.1"/>
    </source>
</evidence>
<dbReference type="AlphaFoldDB" id="A0A8S9MLF2"/>
<dbReference type="EMBL" id="QGKW02000007">
    <property type="protein sequence ID" value="KAF2619872.1"/>
    <property type="molecule type" value="Genomic_DNA"/>
</dbReference>
<organism evidence="1 2">
    <name type="scientific">Brassica cretica</name>
    <name type="common">Mustard</name>
    <dbReference type="NCBI Taxonomy" id="69181"/>
    <lineage>
        <taxon>Eukaryota</taxon>
        <taxon>Viridiplantae</taxon>
        <taxon>Streptophyta</taxon>
        <taxon>Embryophyta</taxon>
        <taxon>Tracheophyta</taxon>
        <taxon>Spermatophyta</taxon>
        <taxon>Magnoliopsida</taxon>
        <taxon>eudicotyledons</taxon>
        <taxon>Gunneridae</taxon>
        <taxon>Pentapetalae</taxon>
        <taxon>rosids</taxon>
        <taxon>malvids</taxon>
        <taxon>Brassicales</taxon>
        <taxon>Brassicaceae</taxon>
        <taxon>Brassiceae</taxon>
        <taxon>Brassica</taxon>
    </lineage>
</organism>
<dbReference type="Proteomes" id="UP000712281">
    <property type="component" value="Unassembled WGS sequence"/>
</dbReference>
<sequence length="150" mass="17105">MGVRNDMAARLDPRWIGRYVATKPLGRSLRSARLVRGPVTTWRPCLDPLLFTFYERVLGLWVFSFDGSTKNSARFHRKVVLTDRTQIEHRPVWIMDTAQGVISRPTQQVKTDGRAIIHFVRAGRSVTYLNELSELSDTSLELSDTEDGAE</sequence>
<proteinExistence type="predicted"/>
<gene>
    <name evidence="1" type="ORF">F2Q68_00039097</name>
</gene>
<reference evidence="1" key="1">
    <citation type="submission" date="2019-12" db="EMBL/GenBank/DDBJ databases">
        <title>Genome sequencing and annotation of Brassica cretica.</title>
        <authorList>
            <person name="Studholme D.J."/>
            <person name="Sarris P.F."/>
        </authorList>
    </citation>
    <scope>NUCLEOTIDE SEQUENCE</scope>
    <source>
        <strain evidence="1">PFS-001/15</strain>
        <tissue evidence="1">Leaf</tissue>
    </source>
</reference>